<proteinExistence type="predicted"/>
<feature type="region of interest" description="Disordered" evidence="1">
    <location>
        <begin position="84"/>
        <end position="155"/>
    </location>
</feature>
<evidence type="ECO:0000313" key="2">
    <source>
        <dbReference type="EMBL" id="KAJ8963303.1"/>
    </source>
</evidence>
<accession>A0AAV8ZHR9</accession>
<dbReference type="EMBL" id="JAPWTK010000001">
    <property type="protein sequence ID" value="KAJ8963303.1"/>
    <property type="molecule type" value="Genomic_DNA"/>
</dbReference>
<name>A0AAV8ZHR9_9CUCU</name>
<feature type="non-terminal residue" evidence="2">
    <location>
        <position position="155"/>
    </location>
</feature>
<comment type="caution">
    <text evidence="2">The sequence shown here is derived from an EMBL/GenBank/DDBJ whole genome shotgun (WGS) entry which is preliminary data.</text>
</comment>
<keyword evidence="3" id="KW-1185">Reference proteome</keyword>
<dbReference type="Proteomes" id="UP001162162">
    <property type="component" value="Unassembled WGS sequence"/>
</dbReference>
<feature type="compositionally biased region" description="Basic residues" evidence="1">
    <location>
        <begin position="95"/>
        <end position="107"/>
    </location>
</feature>
<organism evidence="2 3">
    <name type="scientific">Aromia moschata</name>
    <dbReference type="NCBI Taxonomy" id="1265417"/>
    <lineage>
        <taxon>Eukaryota</taxon>
        <taxon>Metazoa</taxon>
        <taxon>Ecdysozoa</taxon>
        <taxon>Arthropoda</taxon>
        <taxon>Hexapoda</taxon>
        <taxon>Insecta</taxon>
        <taxon>Pterygota</taxon>
        <taxon>Neoptera</taxon>
        <taxon>Endopterygota</taxon>
        <taxon>Coleoptera</taxon>
        <taxon>Polyphaga</taxon>
        <taxon>Cucujiformia</taxon>
        <taxon>Chrysomeloidea</taxon>
        <taxon>Cerambycidae</taxon>
        <taxon>Cerambycinae</taxon>
        <taxon>Callichromatini</taxon>
        <taxon>Aromia</taxon>
    </lineage>
</organism>
<evidence type="ECO:0000313" key="3">
    <source>
        <dbReference type="Proteomes" id="UP001162162"/>
    </source>
</evidence>
<sequence length="155" mass="17623">MGTDFRKDWVKKKVTKFFGLKSEQYFEEMMATSEELEDKLDSLLDDDFLPQGEGRRFFYVYKTTYEKLVEEQIMVAQKVEKPKEMLGESVEFAKPVKKKGKEKKGGKKKEDKLAAPSSTSDGEAVQHPDASEENITEGTTVEPETKPETPTAESP</sequence>
<evidence type="ECO:0000256" key="1">
    <source>
        <dbReference type="SAM" id="MobiDB-lite"/>
    </source>
</evidence>
<reference evidence="2" key="1">
    <citation type="journal article" date="2023" name="Insect Mol. Biol.">
        <title>Genome sequencing provides insights into the evolution of gene families encoding plant cell wall-degrading enzymes in longhorned beetles.</title>
        <authorList>
            <person name="Shin N.R."/>
            <person name="Okamura Y."/>
            <person name="Kirsch R."/>
            <person name="Pauchet Y."/>
        </authorList>
    </citation>
    <scope>NUCLEOTIDE SEQUENCE</scope>
    <source>
        <strain evidence="2">AMC_N1</strain>
    </source>
</reference>
<feature type="compositionally biased region" description="Low complexity" evidence="1">
    <location>
        <begin position="136"/>
        <end position="155"/>
    </location>
</feature>
<protein>
    <submittedName>
        <fullName evidence="2">Uncharacterized protein</fullName>
    </submittedName>
</protein>
<gene>
    <name evidence="2" type="ORF">NQ318_018772</name>
</gene>
<dbReference type="AlphaFoldDB" id="A0AAV8ZHR9"/>